<evidence type="ECO:0000256" key="1">
    <source>
        <dbReference type="ARBA" id="ARBA00023015"/>
    </source>
</evidence>
<dbReference type="SUPFAM" id="SSF46785">
    <property type="entry name" value="Winged helix' DNA-binding domain"/>
    <property type="match status" value="1"/>
</dbReference>
<dbReference type="SMART" id="SM00345">
    <property type="entry name" value="HTH_GNTR"/>
    <property type="match status" value="1"/>
</dbReference>
<dbReference type="Pfam" id="PF00392">
    <property type="entry name" value="GntR"/>
    <property type="match status" value="1"/>
</dbReference>
<protein>
    <submittedName>
        <fullName evidence="5">DNA-binding GntR family transcriptional regulator</fullName>
    </submittedName>
</protein>
<dbReference type="InterPro" id="IPR036390">
    <property type="entry name" value="WH_DNA-bd_sf"/>
</dbReference>
<dbReference type="InterPro" id="IPR000524">
    <property type="entry name" value="Tscrpt_reg_HTH_GntR"/>
</dbReference>
<dbReference type="InterPro" id="IPR036388">
    <property type="entry name" value="WH-like_DNA-bd_sf"/>
</dbReference>
<dbReference type="InterPro" id="IPR008920">
    <property type="entry name" value="TF_FadR/GntR_C"/>
</dbReference>
<name>A0A2S6HR83_9FIRM</name>
<dbReference type="Pfam" id="PF07729">
    <property type="entry name" value="FCD"/>
    <property type="match status" value="1"/>
</dbReference>
<keyword evidence="2 5" id="KW-0238">DNA-binding</keyword>
<dbReference type="Gene3D" id="1.20.120.530">
    <property type="entry name" value="GntR ligand-binding domain-like"/>
    <property type="match status" value="1"/>
</dbReference>
<comment type="caution">
    <text evidence="5">The sequence shown here is derived from an EMBL/GenBank/DDBJ whole genome shotgun (WGS) entry which is preliminary data.</text>
</comment>
<evidence type="ECO:0000313" key="6">
    <source>
        <dbReference type="Proteomes" id="UP000237749"/>
    </source>
</evidence>
<dbReference type="InterPro" id="IPR011711">
    <property type="entry name" value="GntR_C"/>
</dbReference>
<dbReference type="GO" id="GO:0003700">
    <property type="term" value="F:DNA-binding transcription factor activity"/>
    <property type="evidence" value="ECO:0007669"/>
    <property type="project" value="InterPro"/>
</dbReference>
<accession>A0A2S6HR83</accession>
<proteinExistence type="predicted"/>
<organism evidence="5 6">
    <name type="scientific">Lacrimispora xylanisolvens</name>
    <dbReference type="NCBI Taxonomy" id="384636"/>
    <lineage>
        <taxon>Bacteria</taxon>
        <taxon>Bacillati</taxon>
        <taxon>Bacillota</taxon>
        <taxon>Clostridia</taxon>
        <taxon>Lachnospirales</taxon>
        <taxon>Lachnospiraceae</taxon>
        <taxon>Lacrimispora</taxon>
    </lineage>
</organism>
<dbReference type="RefSeq" id="WP_104437892.1">
    <property type="nucleotide sequence ID" value="NZ_PTJA01000008.1"/>
</dbReference>
<feature type="domain" description="HTH gntR-type" evidence="4">
    <location>
        <begin position="7"/>
        <end position="74"/>
    </location>
</feature>
<evidence type="ECO:0000256" key="2">
    <source>
        <dbReference type="ARBA" id="ARBA00023125"/>
    </source>
</evidence>
<evidence type="ECO:0000313" key="5">
    <source>
        <dbReference type="EMBL" id="PPK80004.1"/>
    </source>
</evidence>
<dbReference type="PANTHER" id="PTHR43537:SF24">
    <property type="entry name" value="GLUCONATE OPERON TRANSCRIPTIONAL REPRESSOR"/>
    <property type="match status" value="1"/>
</dbReference>
<dbReference type="PANTHER" id="PTHR43537">
    <property type="entry name" value="TRANSCRIPTIONAL REGULATOR, GNTR FAMILY"/>
    <property type="match status" value="1"/>
</dbReference>
<keyword evidence="1" id="KW-0805">Transcription regulation</keyword>
<dbReference type="GO" id="GO:0003677">
    <property type="term" value="F:DNA binding"/>
    <property type="evidence" value="ECO:0007669"/>
    <property type="project" value="UniProtKB-KW"/>
</dbReference>
<dbReference type="OrthoDB" id="1098644at2"/>
<dbReference type="Proteomes" id="UP000237749">
    <property type="component" value="Unassembled WGS sequence"/>
</dbReference>
<evidence type="ECO:0000256" key="3">
    <source>
        <dbReference type="ARBA" id="ARBA00023163"/>
    </source>
</evidence>
<dbReference type="AlphaFoldDB" id="A0A2S6HR83"/>
<gene>
    <name evidence="5" type="ORF">BXY41_108229</name>
</gene>
<dbReference type="EMBL" id="PTJA01000008">
    <property type="protein sequence ID" value="PPK80004.1"/>
    <property type="molecule type" value="Genomic_DNA"/>
</dbReference>
<dbReference type="PROSITE" id="PS50949">
    <property type="entry name" value="HTH_GNTR"/>
    <property type="match status" value="1"/>
</dbReference>
<dbReference type="Gene3D" id="1.10.10.10">
    <property type="entry name" value="Winged helix-like DNA-binding domain superfamily/Winged helix DNA-binding domain"/>
    <property type="match status" value="1"/>
</dbReference>
<evidence type="ECO:0000259" key="4">
    <source>
        <dbReference type="PROSITE" id="PS50949"/>
    </source>
</evidence>
<dbReference type="SUPFAM" id="SSF48008">
    <property type="entry name" value="GntR ligand-binding domain-like"/>
    <property type="match status" value="1"/>
</dbReference>
<reference evidence="5 6" key="1">
    <citation type="submission" date="2018-02" db="EMBL/GenBank/DDBJ databases">
        <title>Genomic Encyclopedia of Archaeal and Bacterial Type Strains, Phase II (KMG-II): from individual species to whole genera.</title>
        <authorList>
            <person name="Goeker M."/>
        </authorList>
    </citation>
    <scope>NUCLEOTIDE SEQUENCE [LARGE SCALE GENOMIC DNA]</scope>
    <source>
        <strain evidence="5 6">DSM 3808</strain>
    </source>
</reference>
<sequence length="222" mass="26310">MDKSVKEDKFSNAYEYIKNKIILGEYLPLQDISDMELQKELGMSRTPIREAIQRLEKDSFVKIYPRKGTLVGEIDYNLVNAIYEVRLLNEPYIAVECYNRLSKEWLKKMYDSFQNPPEFKDHEEYVKYYTRLDDCLHNTVISQSQNSFLKELLNVVADHSNRIRVYCAKVNLNYTLSIEEHLEILDSMLCNNDADVLENYKMHIRNSWNNAMDLIFPKKSIL</sequence>
<keyword evidence="6" id="KW-1185">Reference proteome</keyword>
<keyword evidence="3" id="KW-0804">Transcription</keyword>
<dbReference type="CDD" id="cd07377">
    <property type="entry name" value="WHTH_GntR"/>
    <property type="match status" value="1"/>
</dbReference>